<dbReference type="EMBL" id="SAEB01000003">
    <property type="protein sequence ID" value="RVD87683.1"/>
    <property type="molecule type" value="Genomic_DNA"/>
</dbReference>
<name>A0A437A8Z0_ARTFL</name>
<sequence>MSNRIPHTIARRLIRPQTSSPFTTYPLSRSHYLYYEPPRRHLSVNSFIPRVFSPTWWSQHLPQGLFKSSTKSSAETVKRKWNPAWGYILLALFVGSQSLNIMALRQESQVFIRRSDARIETLREIVENIQKGRWAPDGEEVQRALRLGKPERDDRQWEEVMKEIEEEDLRWQQEAQRQRERIERQEAAKAKFAALASPTAYADSTTSEDGSSGAVPSRPKKKITADDYFM</sequence>
<gene>
    <name evidence="2" type="ORF">DFL_001900</name>
</gene>
<comment type="caution">
    <text evidence="2">The sequence shown here is derived from an EMBL/GenBank/DDBJ whole genome shotgun (WGS) entry which is preliminary data.</text>
</comment>
<dbReference type="Proteomes" id="UP000283090">
    <property type="component" value="Unassembled WGS sequence"/>
</dbReference>
<dbReference type="OrthoDB" id="2253354at2759"/>
<dbReference type="VEuPathDB" id="FungiDB:DFL_001900"/>
<dbReference type="RefSeq" id="XP_067493227.1">
    <property type="nucleotide sequence ID" value="XM_067630599.1"/>
</dbReference>
<dbReference type="InterPro" id="IPR035213">
    <property type="entry name" value="DUF5321"/>
</dbReference>
<protein>
    <submittedName>
        <fullName evidence="2">Uncharacterized protein</fullName>
    </submittedName>
</protein>
<feature type="region of interest" description="Disordered" evidence="1">
    <location>
        <begin position="193"/>
        <end position="230"/>
    </location>
</feature>
<dbReference type="Pfam" id="PF17254">
    <property type="entry name" value="DUF5321"/>
    <property type="match status" value="1"/>
</dbReference>
<proteinExistence type="predicted"/>
<reference evidence="2 3" key="1">
    <citation type="submission" date="2019-01" db="EMBL/GenBank/DDBJ databases">
        <title>Intercellular communication is required for trap formation in the nematode-trapping fungus Duddingtonia flagrans.</title>
        <authorList>
            <person name="Youssar L."/>
            <person name="Wernet V."/>
            <person name="Hensel N."/>
            <person name="Hildebrandt H.-G."/>
            <person name="Fischer R."/>
        </authorList>
    </citation>
    <scope>NUCLEOTIDE SEQUENCE [LARGE SCALE GENOMIC DNA]</scope>
    <source>
        <strain evidence="2 3">CBS H-5679</strain>
    </source>
</reference>
<evidence type="ECO:0000313" key="3">
    <source>
        <dbReference type="Proteomes" id="UP000283090"/>
    </source>
</evidence>
<accession>A0A437A8Z0</accession>
<dbReference type="GeneID" id="93584211"/>
<dbReference type="AlphaFoldDB" id="A0A437A8Z0"/>
<evidence type="ECO:0000313" key="2">
    <source>
        <dbReference type="EMBL" id="RVD87683.1"/>
    </source>
</evidence>
<organism evidence="2 3">
    <name type="scientific">Arthrobotrys flagrans</name>
    <name type="common">Nematode-trapping fungus</name>
    <name type="synonym">Trichothecium flagrans</name>
    <dbReference type="NCBI Taxonomy" id="97331"/>
    <lineage>
        <taxon>Eukaryota</taxon>
        <taxon>Fungi</taxon>
        <taxon>Dikarya</taxon>
        <taxon>Ascomycota</taxon>
        <taxon>Pezizomycotina</taxon>
        <taxon>Orbiliomycetes</taxon>
        <taxon>Orbiliales</taxon>
        <taxon>Orbiliaceae</taxon>
        <taxon>Arthrobotrys</taxon>
    </lineage>
</organism>
<evidence type="ECO:0000256" key="1">
    <source>
        <dbReference type="SAM" id="MobiDB-lite"/>
    </source>
</evidence>
<keyword evidence="3" id="KW-1185">Reference proteome</keyword>